<dbReference type="AlphaFoldDB" id="A0AAJ8LN24"/>
<feature type="compositionally biased region" description="Basic and acidic residues" evidence="1">
    <location>
        <begin position="437"/>
        <end position="461"/>
    </location>
</feature>
<gene>
    <name evidence="2" type="ORF">CI109_106057</name>
</gene>
<sequence length="482" mass="53208">MTRFSSPLDLNALQREGRSRRVIFDSVRDKTIWILGLSHSHHTSYFTTCPQPHTIHSLPTMSGHEQRRRGRRESFTASSPTSPTYPPASSSSNPYASLGIYGQSSTHVGTYVDTGAPYGSMQPMSPAQYTGPLSNTGSDGGAYLYQRGRGTPEIETFCSPGLSVNTGSVGTAPAPQPVRVVQSGSGSRAYHVQDARAVPVDDYRSPTQPHNRQSHWSPSTATATTRDNFTSPSSPRSAGPSSRRRPSQSRAFEVDDNRVRRRSDAPAYDDRPASAAPASSPSDYPAYGGAGPYGTAESRPSSPIDLRSRHRRHSHHDYVHKAPDSDLQSPPFREDLRRTDVQPFVATKRSGRGKGPADKYPPNASKTKHGNDERGRSSRSSSRSRSKSFSVDRGNERSDRGSRDRSSSRARLSLVDYDAYDQEEIRSPFALTTRPNWPKDVEPGRRDSLKQPVSERVKDSMRTNVKTNEMRDWKLSGPGYKL</sequence>
<name>A0AAJ8LN24_9TREE</name>
<proteinExistence type="predicted"/>
<keyword evidence="3" id="KW-1185">Reference proteome</keyword>
<feature type="compositionally biased region" description="Basic and acidic residues" evidence="1">
    <location>
        <begin position="393"/>
        <end position="407"/>
    </location>
</feature>
<accession>A0AAJ8LN24</accession>
<feature type="region of interest" description="Disordered" evidence="1">
    <location>
        <begin position="52"/>
        <end position="92"/>
    </location>
</feature>
<dbReference type="Proteomes" id="UP000322225">
    <property type="component" value="Chromosome 11"/>
</dbReference>
<dbReference type="EMBL" id="CP144061">
    <property type="protein sequence ID" value="WWD21571.1"/>
    <property type="molecule type" value="Genomic_DNA"/>
</dbReference>
<feature type="region of interest" description="Disordered" evidence="1">
    <location>
        <begin position="168"/>
        <end position="414"/>
    </location>
</feature>
<dbReference type="GeneID" id="43589188"/>
<feature type="compositionally biased region" description="Low complexity" evidence="1">
    <location>
        <begin position="273"/>
        <end position="287"/>
    </location>
</feature>
<feature type="compositionally biased region" description="Low complexity" evidence="1">
    <location>
        <begin position="378"/>
        <end position="389"/>
    </location>
</feature>
<feature type="compositionally biased region" description="Low complexity" evidence="1">
    <location>
        <begin position="76"/>
        <end position="92"/>
    </location>
</feature>
<reference evidence="2" key="1">
    <citation type="submission" date="2017-08" db="EMBL/GenBank/DDBJ databases">
        <authorList>
            <person name="Cuomo C."/>
            <person name="Billmyre B."/>
            <person name="Heitman J."/>
        </authorList>
    </citation>
    <scope>NUCLEOTIDE SEQUENCE</scope>
    <source>
        <strain evidence="2">CBS 12478</strain>
    </source>
</reference>
<evidence type="ECO:0000313" key="2">
    <source>
        <dbReference type="EMBL" id="WWD21571.1"/>
    </source>
</evidence>
<feature type="compositionally biased region" description="Polar residues" evidence="1">
    <location>
        <begin position="205"/>
        <end position="230"/>
    </location>
</feature>
<reference evidence="2" key="2">
    <citation type="submission" date="2024-01" db="EMBL/GenBank/DDBJ databases">
        <title>Comparative genomics of Cryptococcus and Kwoniella reveals pathogenesis evolution and contrasting modes of karyotype evolution via chromosome fusion or intercentromeric recombination.</title>
        <authorList>
            <person name="Coelho M.A."/>
            <person name="David-Palma M."/>
            <person name="Shea T."/>
            <person name="Bowers K."/>
            <person name="McGinley-Smith S."/>
            <person name="Mohammad A.W."/>
            <person name="Gnirke A."/>
            <person name="Yurkov A.M."/>
            <person name="Nowrousian M."/>
            <person name="Sun S."/>
            <person name="Cuomo C.A."/>
            <person name="Heitman J."/>
        </authorList>
    </citation>
    <scope>NUCLEOTIDE SEQUENCE</scope>
    <source>
        <strain evidence="2">CBS 12478</strain>
    </source>
</reference>
<feature type="region of interest" description="Disordered" evidence="1">
    <location>
        <begin position="431"/>
        <end position="462"/>
    </location>
</feature>
<protein>
    <submittedName>
        <fullName evidence="2">Uncharacterized protein</fullName>
    </submittedName>
</protein>
<feature type="compositionally biased region" description="Low complexity" evidence="1">
    <location>
        <begin position="231"/>
        <end position="241"/>
    </location>
</feature>
<feature type="compositionally biased region" description="Basic and acidic residues" evidence="1">
    <location>
        <begin position="252"/>
        <end position="272"/>
    </location>
</feature>
<evidence type="ECO:0000256" key="1">
    <source>
        <dbReference type="SAM" id="MobiDB-lite"/>
    </source>
</evidence>
<organism evidence="2 3">
    <name type="scientific">Kwoniella shandongensis</name>
    <dbReference type="NCBI Taxonomy" id="1734106"/>
    <lineage>
        <taxon>Eukaryota</taxon>
        <taxon>Fungi</taxon>
        <taxon>Dikarya</taxon>
        <taxon>Basidiomycota</taxon>
        <taxon>Agaricomycotina</taxon>
        <taxon>Tremellomycetes</taxon>
        <taxon>Tremellales</taxon>
        <taxon>Cryptococcaceae</taxon>
        <taxon>Kwoniella</taxon>
    </lineage>
</organism>
<dbReference type="KEGG" id="ksn:43589188"/>
<feature type="compositionally biased region" description="Basic and acidic residues" evidence="1">
    <location>
        <begin position="191"/>
        <end position="204"/>
    </location>
</feature>
<evidence type="ECO:0000313" key="3">
    <source>
        <dbReference type="Proteomes" id="UP000322225"/>
    </source>
</evidence>
<dbReference type="RefSeq" id="XP_031860559.2">
    <property type="nucleotide sequence ID" value="XM_032005047.2"/>
</dbReference>